<keyword evidence="3" id="KW-1185">Reference proteome</keyword>
<dbReference type="RefSeq" id="WP_146360821.1">
    <property type="nucleotide sequence ID" value="NZ_VOBR01000052.1"/>
</dbReference>
<evidence type="ECO:0000256" key="1">
    <source>
        <dbReference type="SAM" id="MobiDB-lite"/>
    </source>
</evidence>
<sequence length="454" mass="49545">MFDARIIGAGVKADAKPKIRVLFYTDLFEFGGADSPVGFPGFQLGILRHLIERNQPFFADVTVSLVNRHRDGHAKNKITPELLANYEQVWFFGWWWTNKPGEPENELTDPEVAALRTWMDAGGGVLITGDHSNPRQPDEDPSLPDYMNLGRAIGHRIPRAGELRVWNDRPDSSIEHSHNTHTPDPWGSDINNPIPNDLDPYPQELILRRWGGRPHALFSGRRGPITVFPDHMHEGQLVIPASYPENVWPVGRKGQPKPEIIARGTDKRNGEVYGVSTAYDGAAAGVGRIVADSTWHHYFDINLWGFEEDGEVLGKLTEYYLNLVLWLTPKPVRQELNTTLLGWLANHPAVIAVLPEGTRTPGAAAAGLVREVAGDGVLADLAWPLEGAPTVPEELLLGAQVKAFAARSGGDVEAAGADLVAGGLQAAADEYTAELRAALSSAEGLSEHIAAALR</sequence>
<proteinExistence type="predicted"/>
<dbReference type="AlphaFoldDB" id="A0A563EFC8"/>
<name>A0A563EFC8_9PSEU</name>
<dbReference type="EMBL" id="VOBR01000052">
    <property type="protein sequence ID" value="TWP44378.1"/>
    <property type="molecule type" value="Genomic_DNA"/>
</dbReference>
<comment type="caution">
    <text evidence="2">The sequence shown here is derived from an EMBL/GenBank/DDBJ whole genome shotgun (WGS) entry which is preliminary data.</text>
</comment>
<evidence type="ECO:0000313" key="3">
    <source>
        <dbReference type="Proteomes" id="UP000316639"/>
    </source>
</evidence>
<feature type="region of interest" description="Disordered" evidence="1">
    <location>
        <begin position="169"/>
        <end position="190"/>
    </location>
</feature>
<reference evidence="2 3" key="1">
    <citation type="submission" date="2019-07" db="EMBL/GenBank/DDBJ databases">
        <title>Lentzea xizangensis sp. nov., isolated from Qinghai-Tibetan Plateau Soils.</title>
        <authorList>
            <person name="Huang J."/>
        </authorList>
    </citation>
    <scope>NUCLEOTIDE SEQUENCE [LARGE SCALE GENOMIC DNA]</scope>
    <source>
        <strain evidence="2 3">FXJ1.1311</strain>
    </source>
</reference>
<accession>A0A563EFC8</accession>
<evidence type="ECO:0000313" key="2">
    <source>
        <dbReference type="EMBL" id="TWP44378.1"/>
    </source>
</evidence>
<gene>
    <name evidence="2" type="ORF">FKR81_41385</name>
</gene>
<protein>
    <submittedName>
        <fullName evidence="2">Uncharacterized protein</fullName>
    </submittedName>
</protein>
<dbReference type="OrthoDB" id="5937513at2"/>
<feature type="compositionally biased region" description="Basic and acidic residues" evidence="1">
    <location>
        <begin position="169"/>
        <end position="178"/>
    </location>
</feature>
<dbReference type="Proteomes" id="UP000316639">
    <property type="component" value="Unassembled WGS sequence"/>
</dbReference>
<organism evidence="2 3">
    <name type="scientific">Lentzea tibetensis</name>
    <dbReference type="NCBI Taxonomy" id="2591470"/>
    <lineage>
        <taxon>Bacteria</taxon>
        <taxon>Bacillati</taxon>
        <taxon>Actinomycetota</taxon>
        <taxon>Actinomycetes</taxon>
        <taxon>Pseudonocardiales</taxon>
        <taxon>Pseudonocardiaceae</taxon>
        <taxon>Lentzea</taxon>
    </lineage>
</organism>